<gene>
    <name evidence="1" type="ORF">HNQ80_000358</name>
</gene>
<sequence length="67" mass="7417">MKKFSRIVASEGVAIVLNWLRIVVVAIPRSLLKILDFALPNLFNGRLKSMPLSLILKCGKNYSFVGG</sequence>
<comment type="caution">
    <text evidence="1">The sequence shown here is derived from an EMBL/GenBank/DDBJ whole genome shotgun (WGS) entry which is preliminary data.</text>
</comment>
<dbReference type="AlphaFoldDB" id="A0A841KVR9"/>
<proteinExistence type="predicted"/>
<keyword evidence="2" id="KW-1185">Reference proteome</keyword>
<dbReference type="EMBL" id="JACHEN010000001">
    <property type="protein sequence ID" value="MBB6214289.1"/>
    <property type="molecule type" value="Genomic_DNA"/>
</dbReference>
<organism evidence="1 2">
    <name type="scientific">Anaerosolibacter carboniphilus</name>
    <dbReference type="NCBI Taxonomy" id="1417629"/>
    <lineage>
        <taxon>Bacteria</taxon>
        <taxon>Bacillati</taxon>
        <taxon>Bacillota</taxon>
        <taxon>Clostridia</taxon>
        <taxon>Peptostreptococcales</taxon>
        <taxon>Thermotaleaceae</taxon>
        <taxon>Anaerosolibacter</taxon>
    </lineage>
</organism>
<accession>A0A841KVR9</accession>
<name>A0A841KVR9_9FIRM</name>
<protein>
    <submittedName>
        <fullName evidence="1">Uncharacterized protein</fullName>
    </submittedName>
</protein>
<evidence type="ECO:0000313" key="1">
    <source>
        <dbReference type="EMBL" id="MBB6214289.1"/>
    </source>
</evidence>
<dbReference type="Proteomes" id="UP000579281">
    <property type="component" value="Unassembled WGS sequence"/>
</dbReference>
<reference evidence="1 2" key="1">
    <citation type="submission" date="2020-08" db="EMBL/GenBank/DDBJ databases">
        <title>Genomic Encyclopedia of Type Strains, Phase IV (KMG-IV): sequencing the most valuable type-strain genomes for metagenomic binning, comparative biology and taxonomic classification.</title>
        <authorList>
            <person name="Goeker M."/>
        </authorList>
    </citation>
    <scope>NUCLEOTIDE SEQUENCE [LARGE SCALE GENOMIC DNA]</scope>
    <source>
        <strain evidence="1 2">DSM 103526</strain>
    </source>
</reference>
<evidence type="ECO:0000313" key="2">
    <source>
        <dbReference type="Proteomes" id="UP000579281"/>
    </source>
</evidence>
<dbReference type="RefSeq" id="WP_184307536.1">
    <property type="nucleotide sequence ID" value="NZ_JACHEN010000001.1"/>
</dbReference>